<proteinExistence type="predicted"/>
<evidence type="ECO:0000313" key="1">
    <source>
        <dbReference type="EMBL" id="BBJ47285.1"/>
    </source>
</evidence>
<reference evidence="1 2" key="1">
    <citation type="journal article" date="2020" name="Int. J. Syst. Evol. Microbiol.">
        <title>Reclassification of Streptomyces castelarensis and Streptomyces sporoclivatus as later heterotypic synonyms of Streptomyces antimycoticus.</title>
        <authorList>
            <person name="Komaki H."/>
            <person name="Tamura T."/>
        </authorList>
    </citation>
    <scope>NUCLEOTIDE SEQUENCE [LARGE SCALE GENOMIC DNA]</scope>
    <source>
        <strain evidence="1 2">NBRC 100767</strain>
    </source>
</reference>
<sequence length="66" mass="7204">MLTDLPVEARGHLARLADTLAHDDVQLIAPLAETHQHLTARHADLAARFDTMTRHAGRLRKGATSA</sequence>
<evidence type="ECO:0000313" key="2">
    <source>
        <dbReference type="Proteomes" id="UP000463951"/>
    </source>
</evidence>
<gene>
    <name evidence="1" type="ORF">SSPO_100030</name>
</gene>
<dbReference type="AlphaFoldDB" id="A0A499UYL0"/>
<protein>
    <submittedName>
        <fullName evidence="1">Uncharacterized protein</fullName>
    </submittedName>
</protein>
<organism evidence="1 2">
    <name type="scientific">Streptomyces antimycoticus</name>
    <dbReference type="NCBI Taxonomy" id="68175"/>
    <lineage>
        <taxon>Bacteria</taxon>
        <taxon>Bacillati</taxon>
        <taxon>Actinomycetota</taxon>
        <taxon>Actinomycetes</taxon>
        <taxon>Kitasatosporales</taxon>
        <taxon>Streptomycetaceae</taxon>
        <taxon>Streptomyces</taxon>
        <taxon>Streptomyces violaceusniger group</taxon>
    </lineage>
</organism>
<dbReference type="EMBL" id="AP019620">
    <property type="protein sequence ID" value="BBJ47285.1"/>
    <property type="molecule type" value="Genomic_DNA"/>
</dbReference>
<name>A0A499UYL0_9ACTN</name>
<dbReference type="Proteomes" id="UP000463951">
    <property type="component" value="Chromosome"/>
</dbReference>
<accession>A0A499UYL0</accession>